<dbReference type="HOGENOM" id="CLU_1293455_0_0_5"/>
<dbReference type="GO" id="GO:0016787">
    <property type="term" value="F:hydrolase activity"/>
    <property type="evidence" value="ECO:0007669"/>
    <property type="project" value="UniProtKB-KW"/>
</dbReference>
<evidence type="ECO:0000313" key="2">
    <source>
        <dbReference type="Proteomes" id="UP000019443"/>
    </source>
</evidence>
<dbReference type="PATRIC" id="fig|348824.6.peg.1262"/>
<sequence length="213" mass="23278">MPGYADALLEALESMRVERFIAVGHSLGGHVVLEMIARNAAVDGALIFGTPPIVNSPEGLQAGFKPSPKIAYTGNAELTEEQVGMVVELALGADALDEEPFHSAVRRTDGRARQYMIESAVAGRIAIRGASPRPRLFPSRSSTAKMIRRSIWTTSTTSISRIYGKANQFASVALDTVSTERRRRSSRDPPPLRGFREVAIQPCSRRRRFRGKG</sequence>
<dbReference type="InterPro" id="IPR029058">
    <property type="entry name" value="AB_hydrolase_fold"/>
</dbReference>
<evidence type="ECO:0000313" key="1">
    <source>
        <dbReference type="EMBL" id="CDM56844.1"/>
    </source>
</evidence>
<proteinExistence type="predicted"/>
<keyword evidence="2" id="KW-1185">Reference proteome</keyword>
<accession>W6R7C6</accession>
<keyword evidence="1" id="KW-0378">Hydrolase</keyword>
<dbReference type="eggNOG" id="COG0596">
    <property type="taxonomic scope" value="Bacteria"/>
</dbReference>
<dbReference type="EC" id="3.3.2.-" evidence="1"/>
<dbReference type="Proteomes" id="UP000019443">
    <property type="component" value="Chromosome"/>
</dbReference>
<dbReference type="KEGG" id="rhl:LPU83_1170"/>
<name>W6R7C6_9HYPH</name>
<dbReference type="EMBL" id="HG916852">
    <property type="protein sequence ID" value="CDM56844.1"/>
    <property type="molecule type" value="Genomic_DNA"/>
</dbReference>
<dbReference type="Gene3D" id="3.40.50.1820">
    <property type="entry name" value="alpha/beta hydrolase"/>
    <property type="match status" value="1"/>
</dbReference>
<organism evidence="1 2">
    <name type="scientific">Rhizobium favelukesii</name>
    <dbReference type="NCBI Taxonomy" id="348824"/>
    <lineage>
        <taxon>Bacteria</taxon>
        <taxon>Pseudomonadati</taxon>
        <taxon>Pseudomonadota</taxon>
        <taxon>Alphaproteobacteria</taxon>
        <taxon>Hyphomicrobiales</taxon>
        <taxon>Rhizobiaceae</taxon>
        <taxon>Rhizobium/Agrobacterium group</taxon>
        <taxon>Rhizobium</taxon>
    </lineage>
</organism>
<protein>
    <submittedName>
        <fullName evidence="1">Alpha/beta hydrolase fold</fullName>
        <ecNumber evidence="1">3.3.2.-</ecNumber>
    </submittedName>
</protein>
<gene>
    <name evidence="1" type="ORF">LPU83_1170</name>
</gene>
<reference evidence="1" key="1">
    <citation type="submission" date="2013-11" db="EMBL/GenBank/DDBJ databases">
        <title>Draft genome sequence of the broad-host-range Rhizobium sp. LPU83 strain, a member of the low-genetic diversity Oregon-like Rhizobium sp. group.</title>
        <authorList>
            <person name="Wibberg D."/>
            <person name="Puehler A."/>
            <person name="Schlueter A."/>
        </authorList>
    </citation>
    <scope>NUCLEOTIDE SEQUENCE [LARGE SCALE GENOMIC DNA]</scope>
    <source>
        <strain evidence="1">LPU83</strain>
    </source>
</reference>
<dbReference type="SUPFAM" id="SSF53474">
    <property type="entry name" value="alpha/beta-Hydrolases"/>
    <property type="match status" value="1"/>
</dbReference>
<dbReference type="AlphaFoldDB" id="W6R7C6"/>